<feature type="transmembrane region" description="Helical" evidence="7">
    <location>
        <begin position="291"/>
        <end position="309"/>
    </location>
</feature>
<dbReference type="InterPro" id="IPR036259">
    <property type="entry name" value="MFS_trans_sf"/>
</dbReference>
<feature type="compositionally biased region" description="Basic and acidic residues" evidence="6">
    <location>
        <begin position="438"/>
        <end position="449"/>
    </location>
</feature>
<dbReference type="InterPro" id="IPR011701">
    <property type="entry name" value="MFS"/>
</dbReference>
<evidence type="ECO:0000256" key="5">
    <source>
        <dbReference type="ARBA" id="ARBA00023136"/>
    </source>
</evidence>
<feature type="region of interest" description="Disordered" evidence="6">
    <location>
        <begin position="438"/>
        <end position="463"/>
    </location>
</feature>
<feature type="transmembrane region" description="Helical" evidence="7">
    <location>
        <begin position="410"/>
        <end position="433"/>
    </location>
</feature>
<feature type="transmembrane region" description="Helical" evidence="7">
    <location>
        <begin position="321"/>
        <end position="341"/>
    </location>
</feature>
<evidence type="ECO:0000313" key="8">
    <source>
        <dbReference type="EMBL" id="ROW16035.1"/>
    </source>
</evidence>
<evidence type="ECO:0000256" key="6">
    <source>
        <dbReference type="SAM" id="MobiDB-lite"/>
    </source>
</evidence>
<feature type="transmembrane region" description="Helical" evidence="7">
    <location>
        <begin position="347"/>
        <end position="368"/>
    </location>
</feature>
<keyword evidence="5 7" id="KW-0472">Membrane</keyword>
<dbReference type="GO" id="GO:0016020">
    <property type="term" value="C:membrane"/>
    <property type="evidence" value="ECO:0007669"/>
    <property type="project" value="UniProtKB-SubCell"/>
</dbReference>
<dbReference type="PANTHER" id="PTHR43791:SF39">
    <property type="entry name" value="TRANSPORTER LIZ1_SEO1, PUTATIVE (AFU_ORTHOLOGUE AFUA_3G00980)-RELATED"/>
    <property type="match status" value="1"/>
</dbReference>
<feature type="transmembrane region" description="Helical" evidence="7">
    <location>
        <begin position="380"/>
        <end position="398"/>
    </location>
</feature>
<sequence length="474" mass="53599">MKAQDDNVTAVSATELPTPTSLTDEQASVKKKSWLQRLKGIIWDTLDKSPEERRFLFKIDFFILTWAGFTYFSKNLNSKNLSNAYVSGMKEELNVVGNEYQTFTTMWTIGYVISQIPSQIIGTRVRLSWWCPSWELVWVIVTFELAKRACIFFATANVGQMFSGYLQAALYTGMEGVGGLSGWRWLFIFDGVITLPMALWGYYALPDLPSNTRVHWLKPEEKALALDRMRRAGRQLQEPFTISGVKRVMKKWHFWVYTAYYTFFICSENIGDYFNLWLKSLDRYSVSEINTYPTVRNAITIVTTLAYGWTSDAYQVRAPIVYFSLLVCFFAAVNLAVWDGVPFGLKFASFCLTGFAMGSGPVFLTMVNEHCAGDSLERKFILGTTNSVAYAFNAWIPLITYDTEYSPRFLVGNSTTVGLIVCAALTLTLAVYLQRRDATREPQPEKGEPAAELLESSYDGQATQVGGRVVEGYA</sequence>
<comment type="caution">
    <text evidence="8">The sequence shown here is derived from an EMBL/GenBank/DDBJ whole genome shotgun (WGS) entry which is preliminary data.</text>
</comment>
<evidence type="ECO:0000256" key="1">
    <source>
        <dbReference type="ARBA" id="ARBA00004141"/>
    </source>
</evidence>
<evidence type="ECO:0008006" key="10">
    <source>
        <dbReference type="Google" id="ProtNLM"/>
    </source>
</evidence>
<protein>
    <recommendedName>
        <fullName evidence="10">Major facilitator superfamily (MFS) profile domain-containing protein</fullName>
    </recommendedName>
</protein>
<reference evidence="8 9" key="1">
    <citation type="submission" date="2015-09" db="EMBL/GenBank/DDBJ databases">
        <title>Host preference determinants of Valsa canker pathogens revealed by comparative genomics.</title>
        <authorList>
            <person name="Yin Z."/>
            <person name="Huang L."/>
        </authorList>
    </citation>
    <scope>NUCLEOTIDE SEQUENCE [LARGE SCALE GENOMIC DNA]</scope>
    <source>
        <strain evidence="8 9">SXYLt</strain>
    </source>
</reference>
<dbReference type="SUPFAM" id="SSF103473">
    <property type="entry name" value="MFS general substrate transporter"/>
    <property type="match status" value="1"/>
</dbReference>
<evidence type="ECO:0000256" key="3">
    <source>
        <dbReference type="ARBA" id="ARBA00022692"/>
    </source>
</evidence>
<feature type="transmembrane region" description="Helical" evidence="7">
    <location>
        <begin position="183"/>
        <end position="205"/>
    </location>
</feature>
<feature type="transmembrane region" description="Helical" evidence="7">
    <location>
        <begin position="254"/>
        <end position="271"/>
    </location>
</feature>
<gene>
    <name evidence="8" type="ORF">VPNG_02640</name>
</gene>
<organism evidence="8 9">
    <name type="scientific">Cytospora leucostoma</name>
    <dbReference type="NCBI Taxonomy" id="1230097"/>
    <lineage>
        <taxon>Eukaryota</taxon>
        <taxon>Fungi</taxon>
        <taxon>Dikarya</taxon>
        <taxon>Ascomycota</taxon>
        <taxon>Pezizomycotina</taxon>
        <taxon>Sordariomycetes</taxon>
        <taxon>Sordariomycetidae</taxon>
        <taxon>Diaporthales</taxon>
        <taxon>Cytosporaceae</taxon>
        <taxon>Cytospora</taxon>
    </lineage>
</organism>
<keyword evidence="4 7" id="KW-1133">Transmembrane helix</keyword>
<dbReference type="GO" id="GO:0022857">
    <property type="term" value="F:transmembrane transporter activity"/>
    <property type="evidence" value="ECO:0007669"/>
    <property type="project" value="InterPro"/>
</dbReference>
<evidence type="ECO:0000256" key="4">
    <source>
        <dbReference type="ARBA" id="ARBA00022989"/>
    </source>
</evidence>
<evidence type="ECO:0000313" key="9">
    <source>
        <dbReference type="Proteomes" id="UP000285146"/>
    </source>
</evidence>
<dbReference type="AlphaFoldDB" id="A0A423XIK7"/>
<accession>A0A423XIK7</accession>
<dbReference type="EMBL" id="LKEB01000007">
    <property type="protein sequence ID" value="ROW16035.1"/>
    <property type="molecule type" value="Genomic_DNA"/>
</dbReference>
<dbReference type="Proteomes" id="UP000285146">
    <property type="component" value="Unassembled WGS sequence"/>
</dbReference>
<dbReference type="OrthoDB" id="3639251at2759"/>
<keyword evidence="3 7" id="KW-0812">Transmembrane</keyword>
<dbReference type="PANTHER" id="PTHR43791">
    <property type="entry name" value="PERMEASE-RELATED"/>
    <property type="match status" value="1"/>
</dbReference>
<comment type="subcellular location">
    <subcellularLocation>
        <location evidence="1">Membrane</location>
        <topology evidence="1">Multi-pass membrane protein</topology>
    </subcellularLocation>
</comment>
<keyword evidence="2" id="KW-0813">Transport</keyword>
<dbReference type="InParanoid" id="A0A423XIK7"/>
<dbReference type="Gene3D" id="1.20.1250.20">
    <property type="entry name" value="MFS general substrate transporter like domains"/>
    <property type="match status" value="3"/>
</dbReference>
<proteinExistence type="predicted"/>
<dbReference type="Pfam" id="PF07690">
    <property type="entry name" value="MFS_1"/>
    <property type="match status" value="1"/>
</dbReference>
<name>A0A423XIK7_9PEZI</name>
<keyword evidence="9" id="KW-1185">Reference proteome</keyword>
<evidence type="ECO:0000256" key="7">
    <source>
        <dbReference type="SAM" id="Phobius"/>
    </source>
</evidence>
<evidence type="ECO:0000256" key="2">
    <source>
        <dbReference type="ARBA" id="ARBA00022448"/>
    </source>
</evidence>